<proteinExistence type="inferred from homology"/>
<keyword evidence="4" id="KW-1185">Reference proteome</keyword>
<dbReference type="Pfam" id="PF00378">
    <property type="entry name" value="ECH_1"/>
    <property type="match status" value="1"/>
</dbReference>
<dbReference type="PANTHER" id="PTHR11941">
    <property type="entry name" value="ENOYL-COA HYDRATASE-RELATED"/>
    <property type="match status" value="1"/>
</dbReference>
<dbReference type="InterPro" id="IPR018376">
    <property type="entry name" value="Enoyl-CoA_hyd/isom_CS"/>
</dbReference>
<dbReference type="Gene3D" id="3.90.226.10">
    <property type="entry name" value="2-enoyl-CoA Hydratase, Chain A, domain 1"/>
    <property type="match status" value="1"/>
</dbReference>
<dbReference type="InterPro" id="IPR001753">
    <property type="entry name" value="Enoyl-CoA_hydra/iso"/>
</dbReference>
<evidence type="ECO:0000313" key="4">
    <source>
        <dbReference type="Proteomes" id="UP000698752"/>
    </source>
</evidence>
<dbReference type="Proteomes" id="UP000698752">
    <property type="component" value="Unassembled WGS sequence"/>
</dbReference>
<comment type="caution">
    <text evidence="3">The sequence shown here is derived from an EMBL/GenBank/DDBJ whole genome shotgun (WGS) entry which is preliminary data.</text>
</comment>
<evidence type="ECO:0000313" key="3">
    <source>
        <dbReference type="EMBL" id="MBR0652024.1"/>
    </source>
</evidence>
<sequence>MVIDYEVRGGVAEITFDNPPVNAITDAFMDALFAALDRAREDSEVRAVIIGSAISGRFCGGLDLPSFLRGAPADAHRIVGKIYARLSDLQFRLGKPSIAAINGAARGAGMSIAITCDVIIAADHATFGYPELDVGLLPAIHFCHLPQIVGRHRAFDLLFTGRAFDVQEAMSLGLVMRQAPEAELMNEARRYAATLASKSPALMRLGRDAFLRTAAAGYRERSEAAVDLVSTVFGMDDCKEGLAAFAEKRKPVWGQK</sequence>
<dbReference type="PANTHER" id="PTHR11941:SF54">
    <property type="entry name" value="ENOYL-COA HYDRATASE, MITOCHONDRIAL"/>
    <property type="match status" value="1"/>
</dbReference>
<gene>
    <name evidence="3" type="ORF">GXW78_20340</name>
</gene>
<dbReference type="CDD" id="cd06558">
    <property type="entry name" value="crotonase-like"/>
    <property type="match status" value="1"/>
</dbReference>
<dbReference type="SUPFAM" id="SSF52096">
    <property type="entry name" value="ClpP/crotonase"/>
    <property type="match status" value="1"/>
</dbReference>
<dbReference type="PROSITE" id="PS00166">
    <property type="entry name" value="ENOYL_COA_HYDRATASE"/>
    <property type="match status" value="1"/>
</dbReference>
<accession>A0ABS5ELY1</accession>
<dbReference type="EMBL" id="JAAEDI010000023">
    <property type="protein sequence ID" value="MBR0652024.1"/>
    <property type="molecule type" value="Genomic_DNA"/>
</dbReference>
<organism evidence="3 4">
    <name type="scientific">Neoroseomonas terrae</name>
    <dbReference type="NCBI Taxonomy" id="424799"/>
    <lineage>
        <taxon>Bacteria</taxon>
        <taxon>Pseudomonadati</taxon>
        <taxon>Pseudomonadota</taxon>
        <taxon>Alphaproteobacteria</taxon>
        <taxon>Acetobacterales</taxon>
        <taxon>Acetobacteraceae</taxon>
        <taxon>Neoroseomonas</taxon>
    </lineage>
</organism>
<reference evidence="4" key="1">
    <citation type="journal article" date="2021" name="Syst. Appl. Microbiol.">
        <title>Roseomonas hellenica sp. nov., isolated from roots of wild-growing Alkanna tinctoria.</title>
        <authorList>
            <person name="Rat A."/>
            <person name="Naranjo H.D."/>
            <person name="Lebbe L."/>
            <person name="Cnockaert M."/>
            <person name="Krigas N."/>
            <person name="Grigoriadou K."/>
            <person name="Maloupa E."/>
            <person name="Willems A."/>
        </authorList>
    </citation>
    <scope>NUCLEOTIDE SEQUENCE [LARGE SCALE GENOMIC DNA]</scope>
    <source>
        <strain evidence="4">LMG 31159</strain>
    </source>
</reference>
<comment type="similarity">
    <text evidence="1 2">Belongs to the enoyl-CoA hydratase/isomerase family.</text>
</comment>
<name>A0ABS5ELY1_9PROT</name>
<protein>
    <submittedName>
        <fullName evidence="3">Enoyl-CoA hydratase/isomerase family protein</fullName>
    </submittedName>
</protein>
<evidence type="ECO:0000256" key="1">
    <source>
        <dbReference type="ARBA" id="ARBA00005254"/>
    </source>
</evidence>
<evidence type="ECO:0000256" key="2">
    <source>
        <dbReference type="RuleBase" id="RU003707"/>
    </source>
</evidence>
<dbReference type="InterPro" id="IPR029045">
    <property type="entry name" value="ClpP/crotonase-like_dom_sf"/>
</dbReference>